<comment type="caution">
    <text evidence="1">The sequence shown here is derived from an EMBL/GenBank/DDBJ whole genome shotgun (WGS) entry which is preliminary data.</text>
</comment>
<dbReference type="Proteomes" id="UP001060215">
    <property type="component" value="Chromosome 5"/>
</dbReference>
<evidence type="ECO:0000313" key="1">
    <source>
        <dbReference type="EMBL" id="KAI8011760.1"/>
    </source>
</evidence>
<accession>A0ACC0HH40</accession>
<organism evidence="1 2">
    <name type="scientific">Camellia lanceoleosa</name>
    <dbReference type="NCBI Taxonomy" id="1840588"/>
    <lineage>
        <taxon>Eukaryota</taxon>
        <taxon>Viridiplantae</taxon>
        <taxon>Streptophyta</taxon>
        <taxon>Embryophyta</taxon>
        <taxon>Tracheophyta</taxon>
        <taxon>Spermatophyta</taxon>
        <taxon>Magnoliopsida</taxon>
        <taxon>eudicotyledons</taxon>
        <taxon>Gunneridae</taxon>
        <taxon>Pentapetalae</taxon>
        <taxon>asterids</taxon>
        <taxon>Ericales</taxon>
        <taxon>Theaceae</taxon>
        <taxon>Camellia</taxon>
    </lineage>
</organism>
<name>A0ACC0HH40_9ERIC</name>
<protein>
    <submittedName>
        <fullName evidence="1">Flotillin-like protein 1</fullName>
    </submittedName>
</protein>
<gene>
    <name evidence="1" type="ORF">LOK49_LG06G03445</name>
</gene>
<dbReference type="EMBL" id="CM045762">
    <property type="protein sequence ID" value="KAI8011760.1"/>
    <property type="molecule type" value="Genomic_DNA"/>
</dbReference>
<evidence type="ECO:0000313" key="2">
    <source>
        <dbReference type="Proteomes" id="UP001060215"/>
    </source>
</evidence>
<sequence length="106" mass="12246">MEMEHCLNSRFVLISPHDKLSNHVTELVQGVIEGETRVLVASMTMEQIFKGTKELKNEVFDKVQLELDQFGLHIYNANVKQLVEDFSYLGQKTQTEAANQPRVYYL</sequence>
<keyword evidence="2" id="KW-1185">Reference proteome</keyword>
<reference evidence="1 2" key="1">
    <citation type="journal article" date="2022" name="Plant J.">
        <title>Chromosome-level genome of Camellia lanceoleosa provides a valuable resource for understanding genome evolution and self-incompatibility.</title>
        <authorList>
            <person name="Gong W."/>
            <person name="Xiao S."/>
            <person name="Wang L."/>
            <person name="Liao Z."/>
            <person name="Chang Y."/>
            <person name="Mo W."/>
            <person name="Hu G."/>
            <person name="Li W."/>
            <person name="Zhao G."/>
            <person name="Zhu H."/>
            <person name="Hu X."/>
            <person name="Ji K."/>
            <person name="Xiang X."/>
            <person name="Song Q."/>
            <person name="Yuan D."/>
            <person name="Jin S."/>
            <person name="Zhang L."/>
        </authorList>
    </citation>
    <scope>NUCLEOTIDE SEQUENCE [LARGE SCALE GENOMIC DNA]</scope>
    <source>
        <strain evidence="1">SQ_2022a</strain>
    </source>
</reference>
<proteinExistence type="predicted"/>